<sequence>MRPESLQIDKKTTLSSPWQTYQYFSQSCTKTYNLPVSEIRKSTFATNKTKVICVQGSTEITPFTGGTITFDATAGRAETRADFLQNPELSDWVTVSALKIELRRLNTFGDDNFGDENSYFYAISDIVVGGRCKCNGHGASCYYDNSNTLTCRCQHNTQGRDCQSCQSKFNDRPWAAATDSEANECIECKCNGLAESCNFNRTLYEATGSGGICVGCRNGATGINCQKCLSAYYPIDRNDPSKGCQNCSCNAVGSLNSVCDSMGRCRCKPGVAGDKCDRCQAFYYNFTSAGCSSCDCSEAGTRADSSDCDKITGQCQCKVNVIGKQCDRCITSHFALSVDNPEGCQRCFCFQHGTECLSASNYKQSMIKSDFQQGFDGWRITDDKGRIIVGDFLAFNWTIGSVSATVVRADSPLAYFYAPLKFRGDQRYSYGKSLRISISATAPNTTSFILTSLDVQILGGIGNSKRLVSSSLSRVNQSQILPSNQIRWYDLRLHEGPTYGWSPSLSSIEFQSILYNIEQVIIIAKFSGLLNSVVRLHNVTLQSAELINNQELSSSYILANYVEECTCAKPYGGLSCQLCADGYRRDQFGGTVYTECVPCQCNNQAATCNTTMCHCLNHTAGTFCENCQSGYYGEATDGGFCSRCPSVCNLSKVGAGGECLKDDQNKIICTNCRRGYAYPQCIHCSDGYYGDPAGIRGVVTPCQQCQCNGNIDPNAVGNCNRTTGECYKCIYNTEGFYCQQCLINYYGNALSPLKGKQCKACNCHPFGTNSFRNATSPCNRITGQCSCRKNVINRDCSQCKANFWGINSGEGCISCKNCSKTGSVGCDQITGDCLCKPNVGGELCDRCLHGFYNFSIEGCTACRCDPFGIYNTSNGRQCFENGTCTCRSTTIIGEKCDQCVINHHSLRVYSPQQPCQECDQCYGQFVKTYVNQRRTELLNLQEIIAVLLYNPTSLINVTQFEIRVEAANGSIQQLLNAMQVVVQQDIQMYTT</sequence>
<dbReference type="SMART" id="SM00281">
    <property type="entry name" value="LamB"/>
    <property type="match status" value="1"/>
</dbReference>
<proteinExistence type="predicted"/>
<feature type="disulfide bond" evidence="6">
    <location>
        <begin position="247"/>
        <end position="259"/>
    </location>
</feature>
<dbReference type="OMA" id="ANECIEC"/>
<evidence type="ECO:0000259" key="9">
    <source>
        <dbReference type="PROSITE" id="PS51117"/>
    </source>
</evidence>
<dbReference type="InterPro" id="IPR050440">
    <property type="entry name" value="Laminin/Netrin_ECM"/>
</dbReference>
<dbReference type="FunFam" id="2.10.25.10:FF:000067">
    <property type="entry name" value="Laminin subunit gamma 1"/>
    <property type="match status" value="1"/>
</dbReference>
<feature type="disulfide bond" evidence="6">
    <location>
        <begin position="267"/>
        <end position="276"/>
    </location>
</feature>
<evidence type="ECO:0000313" key="10">
    <source>
        <dbReference type="EMBL" id="EDV27425.1"/>
    </source>
</evidence>
<keyword evidence="1" id="KW-0732">Signal</keyword>
<dbReference type="PROSITE" id="PS51117">
    <property type="entry name" value="LAMININ_NTER"/>
    <property type="match status" value="1"/>
</dbReference>
<evidence type="ECO:0000256" key="4">
    <source>
        <dbReference type="ARBA" id="ARBA00023180"/>
    </source>
</evidence>
<feature type="disulfide bond" evidence="6">
    <location>
        <begin position="787"/>
        <end position="796"/>
    </location>
</feature>
<evidence type="ECO:0000256" key="3">
    <source>
        <dbReference type="ARBA" id="ARBA00023157"/>
    </source>
</evidence>
<dbReference type="PANTHER" id="PTHR10574">
    <property type="entry name" value="NETRIN/LAMININ-RELATED"/>
    <property type="match status" value="1"/>
</dbReference>
<dbReference type="SMART" id="SM00180">
    <property type="entry name" value="EGF_Lam"/>
    <property type="match status" value="10"/>
</dbReference>
<dbReference type="Pfam" id="PF00055">
    <property type="entry name" value="Laminin_N"/>
    <property type="match status" value="1"/>
</dbReference>
<evidence type="ECO:0000259" key="8">
    <source>
        <dbReference type="PROSITE" id="PS51115"/>
    </source>
</evidence>
<dbReference type="AlphaFoldDB" id="B3RNB7"/>
<dbReference type="KEGG" id="tad:TRIADDRAFT_21436"/>
<feature type="domain" description="Laminin N-terminal" evidence="9">
    <location>
        <begin position="1"/>
        <end position="131"/>
    </location>
</feature>
<dbReference type="InterPro" id="IPR000742">
    <property type="entry name" value="EGF"/>
</dbReference>
<dbReference type="PhylomeDB" id="B3RNB7"/>
<dbReference type="FunFam" id="2.10.25.10:FF:000082">
    <property type="entry name" value="Laminin subunit alpha 1"/>
    <property type="match status" value="1"/>
</dbReference>
<evidence type="ECO:0000256" key="1">
    <source>
        <dbReference type="ARBA" id="ARBA00022729"/>
    </source>
</evidence>
<dbReference type="PROSITE" id="PS00022">
    <property type="entry name" value="EGF_1"/>
    <property type="match status" value="1"/>
</dbReference>
<feature type="domain" description="Laminin EGF-like" evidence="7">
    <location>
        <begin position="761"/>
        <end position="814"/>
    </location>
</feature>
<dbReference type="STRING" id="10228.B3RNB7"/>
<dbReference type="RefSeq" id="XP_002109259.1">
    <property type="nucleotide sequence ID" value="XM_002109223.1"/>
</dbReference>
<feature type="domain" description="Laminin IV type A" evidence="8">
    <location>
        <begin position="373"/>
        <end position="564"/>
    </location>
</feature>
<dbReference type="GeneID" id="6750474"/>
<dbReference type="HOGENOM" id="CLU_002471_2_1_1"/>
<dbReference type="Gene3D" id="2.10.25.10">
    <property type="entry name" value="Laminin"/>
    <property type="match status" value="7"/>
</dbReference>
<dbReference type="FunFam" id="2.10.25.10:FF:000307">
    <property type="entry name" value="Basement membrane-specific heparan sulfate proteoglycan core protein"/>
    <property type="match status" value="1"/>
</dbReference>
<dbReference type="InterPro" id="IPR056863">
    <property type="entry name" value="LMN_ATRN_NET-like_EGF"/>
</dbReference>
<dbReference type="GO" id="GO:0007411">
    <property type="term" value="P:axon guidance"/>
    <property type="evidence" value="ECO:0000318"/>
    <property type="project" value="GO_Central"/>
</dbReference>
<dbReference type="GO" id="GO:0009888">
    <property type="term" value="P:tissue development"/>
    <property type="evidence" value="ECO:0000318"/>
    <property type="project" value="GO_Central"/>
</dbReference>
<keyword evidence="5 6" id="KW-0424">Laminin EGF-like domain</keyword>
<dbReference type="FunFam" id="2.10.25.10:FF:000051">
    <property type="entry name" value="Laminin subunit alpha 4"/>
    <property type="match status" value="1"/>
</dbReference>
<dbReference type="FunFam" id="2.10.25.10:FF:000105">
    <property type="entry name" value="laminin subunit gamma-1"/>
    <property type="match status" value="1"/>
</dbReference>
<dbReference type="Pfam" id="PF00052">
    <property type="entry name" value="Laminin_B"/>
    <property type="match status" value="1"/>
</dbReference>
<evidence type="ECO:0000256" key="6">
    <source>
        <dbReference type="PROSITE-ProRule" id="PRU00460"/>
    </source>
</evidence>
<dbReference type="Pfam" id="PF00053">
    <property type="entry name" value="EGF_laminin"/>
    <property type="match status" value="8"/>
</dbReference>
<dbReference type="InterPro" id="IPR002049">
    <property type="entry name" value="LE_dom"/>
</dbReference>
<dbReference type="eggNOG" id="KOG1836">
    <property type="taxonomic scope" value="Eukaryota"/>
</dbReference>
<dbReference type="Proteomes" id="UP000009022">
    <property type="component" value="Unassembled WGS sequence"/>
</dbReference>
<feature type="disulfide bond" evidence="6">
    <location>
        <begin position="835"/>
        <end position="844"/>
    </location>
</feature>
<dbReference type="PRINTS" id="PR00011">
    <property type="entry name" value="EGFLAMININ"/>
</dbReference>
<organism evidence="10 11">
    <name type="scientific">Trichoplax adhaerens</name>
    <name type="common">Trichoplax reptans</name>
    <dbReference type="NCBI Taxonomy" id="10228"/>
    <lineage>
        <taxon>Eukaryota</taxon>
        <taxon>Metazoa</taxon>
        <taxon>Placozoa</taxon>
        <taxon>Uniplacotomia</taxon>
        <taxon>Trichoplacea</taxon>
        <taxon>Trichoplacidae</taxon>
        <taxon>Trichoplax</taxon>
    </lineage>
</organism>
<keyword evidence="4" id="KW-0325">Glycoprotein</keyword>
<dbReference type="InParanoid" id="B3RNB7"/>
<dbReference type="CDD" id="cd00055">
    <property type="entry name" value="EGF_Lam"/>
    <property type="match status" value="7"/>
</dbReference>
<dbReference type="Gene3D" id="2.60.120.260">
    <property type="entry name" value="Galactose-binding domain-like"/>
    <property type="match status" value="1"/>
</dbReference>
<feature type="domain" description="Laminin EGF-like" evidence="7">
    <location>
        <begin position="815"/>
        <end position="861"/>
    </location>
</feature>
<dbReference type="SMART" id="SM00136">
    <property type="entry name" value="LamNT"/>
    <property type="match status" value="1"/>
</dbReference>
<dbReference type="SUPFAM" id="SSF57196">
    <property type="entry name" value="EGF/Laminin"/>
    <property type="match status" value="7"/>
</dbReference>
<accession>B3RNB7</accession>
<dbReference type="SUPFAM" id="SSF57184">
    <property type="entry name" value="Growth factor receptor domain"/>
    <property type="match status" value="1"/>
</dbReference>
<evidence type="ECO:0000259" key="7">
    <source>
        <dbReference type="PROSITE" id="PS50027"/>
    </source>
</evidence>
<keyword evidence="3 6" id="KW-1015">Disulfide bond</keyword>
<feature type="disulfide bond" evidence="6">
    <location>
        <begin position="317"/>
        <end position="326"/>
    </location>
</feature>
<dbReference type="PANTHER" id="PTHR10574:SF435">
    <property type="entry name" value="LAMININ SUBUNIT GAMMA-1"/>
    <property type="match status" value="1"/>
</dbReference>
<reference evidence="10 11" key="1">
    <citation type="journal article" date="2008" name="Nature">
        <title>The Trichoplax genome and the nature of placozoans.</title>
        <authorList>
            <person name="Srivastava M."/>
            <person name="Begovic E."/>
            <person name="Chapman J."/>
            <person name="Putnam N.H."/>
            <person name="Hellsten U."/>
            <person name="Kawashima T."/>
            <person name="Kuo A."/>
            <person name="Mitros T."/>
            <person name="Salamov A."/>
            <person name="Carpenter M.L."/>
            <person name="Signorovitch A.Y."/>
            <person name="Moreno M.A."/>
            <person name="Kamm K."/>
            <person name="Grimwood J."/>
            <person name="Schmutz J."/>
            <person name="Shapiro H."/>
            <person name="Grigoriev I.V."/>
            <person name="Buss L.W."/>
            <person name="Schierwater B."/>
            <person name="Dellaporta S.L."/>
            <person name="Rokhsar D.S."/>
        </authorList>
    </citation>
    <scope>NUCLEOTIDE SEQUENCE [LARGE SCALE GENOMIC DNA]</scope>
    <source>
        <strain evidence="10 11">Grell-BS-1999</strain>
    </source>
</reference>
<dbReference type="OrthoDB" id="430826at2759"/>
<name>B3RNB7_TRIAD</name>
<dbReference type="PROSITE" id="PS51257">
    <property type="entry name" value="PROKAR_LIPOPROTEIN"/>
    <property type="match status" value="1"/>
</dbReference>
<dbReference type="Pfam" id="PF24973">
    <property type="entry name" value="EGF_LMN_ATRN"/>
    <property type="match status" value="1"/>
</dbReference>
<dbReference type="InterPro" id="IPR009030">
    <property type="entry name" value="Growth_fac_rcpt_cys_sf"/>
</dbReference>
<evidence type="ECO:0000256" key="5">
    <source>
        <dbReference type="ARBA" id="ARBA00023292"/>
    </source>
</evidence>
<dbReference type="CTD" id="6750474"/>
<keyword evidence="2" id="KW-0677">Repeat</keyword>
<dbReference type="Gene3D" id="2.170.300.10">
    <property type="entry name" value="Tie2 ligand-binding domain superfamily"/>
    <property type="match status" value="1"/>
</dbReference>
<dbReference type="PROSITE" id="PS51115">
    <property type="entry name" value="LAMININ_IVA"/>
    <property type="match status" value="1"/>
</dbReference>
<evidence type="ECO:0000256" key="2">
    <source>
        <dbReference type="ARBA" id="ARBA00022737"/>
    </source>
</evidence>
<feature type="domain" description="Laminin EGF-like" evidence="7">
    <location>
        <begin position="294"/>
        <end position="346"/>
    </location>
</feature>
<protein>
    <submittedName>
        <fullName evidence="10">Uncharacterized protein</fullName>
    </submittedName>
</protein>
<feature type="domain" description="Laminin EGF-like" evidence="7">
    <location>
        <begin position="247"/>
        <end position="293"/>
    </location>
</feature>
<dbReference type="InterPro" id="IPR000034">
    <property type="entry name" value="Laminin_IV"/>
</dbReference>
<gene>
    <name evidence="10" type="ORF">TRIADDRAFT_21436</name>
</gene>
<comment type="caution">
    <text evidence="6">Lacks conserved residue(s) required for the propagation of feature annotation.</text>
</comment>
<dbReference type="EMBL" id="DS985242">
    <property type="protein sequence ID" value="EDV27425.1"/>
    <property type="molecule type" value="Genomic_DNA"/>
</dbReference>
<dbReference type="PROSITE" id="PS01248">
    <property type="entry name" value="EGF_LAM_1"/>
    <property type="match status" value="3"/>
</dbReference>
<keyword evidence="11" id="KW-1185">Reference proteome</keyword>
<evidence type="ECO:0000313" key="11">
    <source>
        <dbReference type="Proteomes" id="UP000009022"/>
    </source>
</evidence>
<dbReference type="GO" id="GO:0009887">
    <property type="term" value="P:animal organ morphogenesis"/>
    <property type="evidence" value="ECO:0000318"/>
    <property type="project" value="GO_Central"/>
</dbReference>
<dbReference type="PROSITE" id="PS50027">
    <property type="entry name" value="EGF_LAM_2"/>
    <property type="match status" value="4"/>
</dbReference>
<dbReference type="InterPro" id="IPR008211">
    <property type="entry name" value="Laminin_N"/>
</dbReference>